<feature type="domain" description="Serpin" evidence="5">
    <location>
        <begin position="1"/>
        <end position="331"/>
    </location>
</feature>
<dbReference type="CDD" id="cd19601">
    <property type="entry name" value="serpin42Da-like"/>
    <property type="match status" value="1"/>
</dbReference>
<dbReference type="InterPro" id="IPR023796">
    <property type="entry name" value="Serpin_dom"/>
</dbReference>
<evidence type="ECO:0000256" key="2">
    <source>
        <dbReference type="ARBA" id="ARBA00022690"/>
    </source>
</evidence>
<dbReference type="GO" id="GO:0005615">
    <property type="term" value="C:extracellular space"/>
    <property type="evidence" value="ECO:0007669"/>
    <property type="project" value="InterPro"/>
</dbReference>
<dbReference type="GeneID" id="105362083"/>
<dbReference type="InterPro" id="IPR042178">
    <property type="entry name" value="Serpin_sf_1"/>
</dbReference>
<dbReference type="InterPro" id="IPR023795">
    <property type="entry name" value="Serpin_CS"/>
</dbReference>
<dbReference type="SMART" id="SM00093">
    <property type="entry name" value="SERPIN"/>
    <property type="match status" value="1"/>
</dbReference>
<dbReference type="InterPro" id="IPR036186">
    <property type="entry name" value="Serpin_sf"/>
</dbReference>
<comment type="similarity">
    <text evidence="1 4">Belongs to the serpin family.</text>
</comment>
<gene>
    <name evidence="7" type="primary">LOC105362083</name>
</gene>
<organism evidence="6 7">
    <name type="scientific">Ceratosolen solmsi marchali</name>
    <dbReference type="NCBI Taxonomy" id="326594"/>
    <lineage>
        <taxon>Eukaryota</taxon>
        <taxon>Metazoa</taxon>
        <taxon>Ecdysozoa</taxon>
        <taxon>Arthropoda</taxon>
        <taxon>Hexapoda</taxon>
        <taxon>Insecta</taxon>
        <taxon>Pterygota</taxon>
        <taxon>Neoptera</taxon>
        <taxon>Endopterygota</taxon>
        <taxon>Hymenoptera</taxon>
        <taxon>Apocrita</taxon>
        <taxon>Proctotrupomorpha</taxon>
        <taxon>Chalcidoidea</taxon>
        <taxon>Agaonidae</taxon>
        <taxon>Agaoninae</taxon>
        <taxon>Ceratosolen</taxon>
    </lineage>
</organism>
<reference evidence="7" key="1">
    <citation type="submission" date="2025-08" db="UniProtKB">
        <authorList>
            <consortium name="RefSeq"/>
        </authorList>
    </citation>
    <scope>IDENTIFICATION</scope>
</reference>
<evidence type="ECO:0000259" key="5">
    <source>
        <dbReference type="SMART" id="SM00093"/>
    </source>
</evidence>
<dbReference type="SUPFAM" id="SSF56574">
    <property type="entry name" value="Serpins"/>
    <property type="match status" value="1"/>
</dbReference>
<dbReference type="InterPro" id="IPR000215">
    <property type="entry name" value="Serpin_fam"/>
</dbReference>
<evidence type="ECO:0000256" key="1">
    <source>
        <dbReference type="ARBA" id="ARBA00009500"/>
    </source>
</evidence>
<dbReference type="Gene3D" id="3.30.497.10">
    <property type="entry name" value="Antithrombin, subunit I, domain 2"/>
    <property type="match status" value="1"/>
</dbReference>
<evidence type="ECO:0000313" key="6">
    <source>
        <dbReference type="Proteomes" id="UP000695007"/>
    </source>
</evidence>
<keyword evidence="6" id="KW-1185">Reference proteome</keyword>
<keyword evidence="2" id="KW-0646">Protease inhibitor</keyword>
<evidence type="ECO:0000313" key="7">
    <source>
        <dbReference type="RefSeq" id="XP_011497720.1"/>
    </source>
</evidence>
<dbReference type="PROSITE" id="PS00284">
    <property type="entry name" value="SERPIN"/>
    <property type="match status" value="1"/>
</dbReference>
<evidence type="ECO:0000256" key="3">
    <source>
        <dbReference type="ARBA" id="ARBA00022900"/>
    </source>
</evidence>
<dbReference type="AlphaFoldDB" id="A0AAJ6YGN3"/>
<name>A0AAJ6YGN3_9HYME</name>
<dbReference type="KEGG" id="csol:105362083"/>
<proteinExistence type="inferred from homology"/>
<dbReference type="GO" id="GO:0004867">
    <property type="term" value="F:serine-type endopeptidase inhibitor activity"/>
    <property type="evidence" value="ECO:0007669"/>
    <property type="project" value="UniProtKB-KW"/>
</dbReference>
<dbReference type="Proteomes" id="UP000695007">
    <property type="component" value="Unplaced"/>
</dbReference>
<dbReference type="Gene3D" id="2.30.39.10">
    <property type="entry name" value="Alpha-1-antitrypsin, domain 1"/>
    <property type="match status" value="1"/>
</dbReference>
<dbReference type="RefSeq" id="XP_011497720.1">
    <property type="nucleotide sequence ID" value="XM_011499418.1"/>
</dbReference>
<dbReference type="PANTHER" id="PTHR11461:SF211">
    <property type="entry name" value="GH10112P-RELATED"/>
    <property type="match status" value="1"/>
</dbReference>
<keyword evidence="3" id="KW-0722">Serine protease inhibitor</keyword>
<sequence>MAAYGAGGITAEEMRSALRLPKNDEEAYRGFQEFITSLDNVSNVTLKVANKIYSSSLLKLKDKFKNLSSTHFGSESESLDFSKSNAVDIINKWCSEQTNGKIQDIIKPEQLGVDMKLVLLNAVYFKGNWKKQFVRERTSLAPFYTNETTTVEVPMMNVVDKFHYKELSELDAECLILPYANEDVNMIIILPKKVDGLKYVENNLEKFSFNYETDLKHYKLKIDLSLPKFKIISDINMVPYLKEMGMVNMFTNEANFSSISDSPLKVDDVLQKAFIEINEEGSEAAAVTGLSMNYILPSYIEPIRKIKVDKPFLYKIVYKFTTIFAGRVVNPLKM</sequence>
<dbReference type="InterPro" id="IPR042185">
    <property type="entry name" value="Serpin_sf_2"/>
</dbReference>
<protein>
    <submittedName>
        <fullName evidence="7">Alaserpin-like</fullName>
    </submittedName>
</protein>
<dbReference type="Pfam" id="PF00079">
    <property type="entry name" value="Serpin"/>
    <property type="match status" value="1"/>
</dbReference>
<accession>A0AAJ6YGN3</accession>
<dbReference type="PANTHER" id="PTHR11461">
    <property type="entry name" value="SERINE PROTEASE INHIBITOR, SERPIN"/>
    <property type="match status" value="1"/>
</dbReference>
<evidence type="ECO:0000256" key="4">
    <source>
        <dbReference type="RuleBase" id="RU000411"/>
    </source>
</evidence>